<dbReference type="CDD" id="cd00635">
    <property type="entry name" value="PLPDE_III_YBL036c_like"/>
    <property type="match status" value="1"/>
</dbReference>
<dbReference type="PANTHER" id="PTHR10146">
    <property type="entry name" value="PROLINE SYNTHETASE CO-TRANSCRIBED BACTERIAL HOMOLOG PROTEIN"/>
    <property type="match status" value="1"/>
</dbReference>
<evidence type="ECO:0000256" key="3">
    <source>
        <dbReference type="RuleBase" id="RU004514"/>
    </source>
</evidence>
<sequence length="355" mass="37186">MTAYMDHKDLANQLIDEARARQITDGVHRVLDTIAQAESAAGRPAGSVRLLAATKTRDVGEIMAAIDAGVRMIGENRPQEITAKGKGLVEQCAKRGFMLGTADKEGETGNFAGDASGSAVGVENGPRMPNDGSSSVVGAARHGSLSSASVEAGTMNDARKQGDSAPIGTGTLNSVDSRVVSTAGISGLPKTTRTRIPFHLIGQLQANKIGKVLPYVDVIESVDSQESAERISRRAVARDIIVGVLLEVNESGEASKSGCAPQAAVDLAQRVACMPGLRLDGFMTVGAHVDDERTIRKGFAHLRGVRDEVLASGSEGTSRCRELSMGMTHDMAFAVEEGSTIVRVGTAIFGERAFI</sequence>
<dbReference type="NCBIfam" id="TIGR00044">
    <property type="entry name" value="YggS family pyridoxal phosphate-dependent enzyme"/>
    <property type="match status" value="1"/>
</dbReference>
<keyword evidence="1 2" id="KW-0663">Pyridoxal phosphate</keyword>
<dbReference type="InterPro" id="IPR029066">
    <property type="entry name" value="PLP-binding_barrel"/>
</dbReference>
<feature type="domain" description="Alanine racemase N-terminal" evidence="4">
    <location>
        <begin position="198"/>
        <end position="352"/>
    </location>
</feature>
<comment type="similarity">
    <text evidence="2 3">Belongs to the pyridoxal phosphate-binding protein YggS/PROSC family.</text>
</comment>
<dbReference type="PANTHER" id="PTHR10146:SF14">
    <property type="entry name" value="PYRIDOXAL PHOSPHATE HOMEOSTASIS PROTEIN"/>
    <property type="match status" value="1"/>
</dbReference>
<dbReference type="eggNOG" id="COG0325">
    <property type="taxonomic scope" value="Bacteria"/>
</dbReference>
<evidence type="ECO:0000313" key="6">
    <source>
        <dbReference type="Proteomes" id="UP000029096"/>
    </source>
</evidence>
<dbReference type="InterPro" id="IPR001608">
    <property type="entry name" value="Ala_racemase_N"/>
</dbReference>
<dbReference type="Pfam" id="PF01168">
    <property type="entry name" value="Ala_racemase_N"/>
    <property type="match status" value="1"/>
</dbReference>
<dbReference type="AlphaFoldDB" id="A0A086ZEY6"/>
<dbReference type="GO" id="GO:0030170">
    <property type="term" value="F:pyridoxal phosphate binding"/>
    <property type="evidence" value="ECO:0007669"/>
    <property type="project" value="UniProtKB-UniRule"/>
</dbReference>
<reference evidence="5 6" key="1">
    <citation type="submission" date="2014-03" db="EMBL/GenBank/DDBJ databases">
        <title>Genomics of Bifidobacteria.</title>
        <authorList>
            <person name="Ventura M."/>
            <person name="Milani C."/>
            <person name="Lugli G.A."/>
        </authorList>
    </citation>
    <scope>NUCLEOTIDE SEQUENCE [LARGE SCALE GENOMIC DNA]</scope>
    <source>
        <strain evidence="5 6">DSM 22767</strain>
    </source>
</reference>
<dbReference type="STRING" id="1437606.BBOH_1348"/>
<dbReference type="HAMAP" id="MF_02087">
    <property type="entry name" value="PLP_homeostasis"/>
    <property type="match status" value="1"/>
</dbReference>
<comment type="caution">
    <text evidence="5">The sequence shown here is derived from an EMBL/GenBank/DDBJ whole genome shotgun (WGS) entry which is preliminary data.</text>
</comment>
<proteinExistence type="inferred from homology"/>
<evidence type="ECO:0000259" key="4">
    <source>
        <dbReference type="Pfam" id="PF01168"/>
    </source>
</evidence>
<organism evidence="5 6">
    <name type="scientific">Bifidobacterium bohemicum DSM 22767</name>
    <dbReference type="NCBI Taxonomy" id="1437606"/>
    <lineage>
        <taxon>Bacteria</taxon>
        <taxon>Bacillati</taxon>
        <taxon>Actinomycetota</taxon>
        <taxon>Actinomycetes</taxon>
        <taxon>Bifidobacteriales</taxon>
        <taxon>Bifidobacteriaceae</taxon>
        <taxon>Bifidobacterium</taxon>
    </lineage>
</organism>
<keyword evidence="6" id="KW-1185">Reference proteome</keyword>
<feature type="modified residue" description="N6-(pyridoxal phosphate)lysine" evidence="2">
    <location>
        <position position="55"/>
    </location>
</feature>
<dbReference type="SUPFAM" id="SSF51419">
    <property type="entry name" value="PLP-binding barrel"/>
    <property type="match status" value="2"/>
</dbReference>
<comment type="function">
    <text evidence="2">Pyridoxal 5'-phosphate (PLP)-binding protein, which is involved in PLP homeostasis.</text>
</comment>
<accession>A0A086ZEY6</accession>
<dbReference type="EMBL" id="JGYP01000004">
    <property type="protein sequence ID" value="KFI45086.1"/>
    <property type="molecule type" value="Genomic_DNA"/>
</dbReference>
<evidence type="ECO:0000313" key="5">
    <source>
        <dbReference type="EMBL" id="KFI45086.1"/>
    </source>
</evidence>
<name>A0A086ZEY6_9BIFI</name>
<protein>
    <recommendedName>
        <fullName evidence="2">Pyridoxal phosphate homeostasis protein</fullName>
        <shortName evidence="2">PLP homeostasis protein</shortName>
    </recommendedName>
</protein>
<evidence type="ECO:0000256" key="1">
    <source>
        <dbReference type="ARBA" id="ARBA00022898"/>
    </source>
</evidence>
<dbReference type="InterPro" id="IPR011078">
    <property type="entry name" value="PyrdxlP_homeostasis"/>
</dbReference>
<dbReference type="Proteomes" id="UP000029096">
    <property type="component" value="Unassembled WGS sequence"/>
</dbReference>
<gene>
    <name evidence="5" type="ORF">BBOH_1348</name>
</gene>
<dbReference type="Gene3D" id="3.20.20.10">
    <property type="entry name" value="Alanine racemase"/>
    <property type="match status" value="1"/>
</dbReference>
<evidence type="ECO:0000256" key="2">
    <source>
        <dbReference type="HAMAP-Rule" id="MF_02087"/>
    </source>
</evidence>
<dbReference type="RefSeq" id="WP_033521606.1">
    <property type="nucleotide sequence ID" value="NZ_JDUS01000009.1"/>
</dbReference>